<evidence type="ECO:0000313" key="2">
    <source>
        <dbReference type="EMBL" id="MET3585506.1"/>
    </source>
</evidence>
<protein>
    <submittedName>
        <fullName evidence="2">Transcriptional regulator with XRE-family HTH domain</fullName>
    </submittedName>
</protein>
<reference evidence="2 3" key="1">
    <citation type="submission" date="2024-06" db="EMBL/GenBank/DDBJ databases">
        <title>Genomic Encyclopedia of Type Strains, Phase IV (KMG-IV): sequencing the most valuable type-strain genomes for metagenomic binning, comparative biology and taxonomic classification.</title>
        <authorList>
            <person name="Goeker M."/>
        </authorList>
    </citation>
    <scope>NUCLEOTIDE SEQUENCE [LARGE SCALE GENOMIC DNA]</scope>
    <source>
        <strain evidence="2 3">DSM 105042</strain>
    </source>
</reference>
<dbReference type="SMART" id="SM00530">
    <property type="entry name" value="HTH_XRE"/>
    <property type="match status" value="1"/>
</dbReference>
<keyword evidence="3" id="KW-1185">Reference proteome</keyword>
<proteinExistence type="predicted"/>
<dbReference type="SUPFAM" id="SSF47413">
    <property type="entry name" value="lambda repressor-like DNA-binding domains"/>
    <property type="match status" value="1"/>
</dbReference>
<gene>
    <name evidence="2" type="ORF">ABID21_001615</name>
</gene>
<comment type="caution">
    <text evidence="2">The sequence shown here is derived from an EMBL/GenBank/DDBJ whole genome shotgun (WGS) entry which is preliminary data.</text>
</comment>
<dbReference type="Proteomes" id="UP001549031">
    <property type="component" value="Unassembled WGS sequence"/>
</dbReference>
<evidence type="ECO:0000313" key="3">
    <source>
        <dbReference type="Proteomes" id="UP001549031"/>
    </source>
</evidence>
<dbReference type="EMBL" id="JBEPLJ010000005">
    <property type="protein sequence ID" value="MET3585506.1"/>
    <property type="molecule type" value="Genomic_DNA"/>
</dbReference>
<feature type="domain" description="HTH cro/C1-type" evidence="1">
    <location>
        <begin position="19"/>
        <end position="73"/>
    </location>
</feature>
<accession>A0ABV2H4Q0</accession>
<dbReference type="CDD" id="cd00093">
    <property type="entry name" value="HTH_XRE"/>
    <property type="match status" value="1"/>
</dbReference>
<dbReference type="Pfam" id="PF01381">
    <property type="entry name" value="HTH_3"/>
    <property type="match status" value="1"/>
</dbReference>
<name>A0ABV2H4Q0_9HYPH</name>
<dbReference type="InterPro" id="IPR001387">
    <property type="entry name" value="Cro/C1-type_HTH"/>
</dbReference>
<dbReference type="RefSeq" id="WP_247243457.1">
    <property type="nucleotide sequence ID" value="NZ_JALJRA010000005.1"/>
</dbReference>
<dbReference type="InterPro" id="IPR010982">
    <property type="entry name" value="Lambda_DNA-bd_dom_sf"/>
</dbReference>
<dbReference type="Gene3D" id="1.10.260.40">
    <property type="entry name" value="lambda repressor-like DNA-binding domains"/>
    <property type="match status" value="1"/>
</dbReference>
<sequence>MSGNVEMTSVEDDTLGGRISLARDAAALSVEEMASILGVEERTWSSWENDRAAPRANRLGMLAGVLQVSIGWLLSGRGTGPGYSV</sequence>
<dbReference type="PROSITE" id="PS50943">
    <property type="entry name" value="HTH_CROC1"/>
    <property type="match status" value="1"/>
</dbReference>
<organism evidence="2 3">
    <name type="scientific">Pseudorhizobium tarimense</name>
    <dbReference type="NCBI Taxonomy" id="1079109"/>
    <lineage>
        <taxon>Bacteria</taxon>
        <taxon>Pseudomonadati</taxon>
        <taxon>Pseudomonadota</taxon>
        <taxon>Alphaproteobacteria</taxon>
        <taxon>Hyphomicrobiales</taxon>
        <taxon>Rhizobiaceae</taxon>
        <taxon>Rhizobium/Agrobacterium group</taxon>
        <taxon>Pseudorhizobium</taxon>
    </lineage>
</organism>
<evidence type="ECO:0000259" key="1">
    <source>
        <dbReference type="PROSITE" id="PS50943"/>
    </source>
</evidence>